<dbReference type="Pfam" id="PF07560">
    <property type="entry name" value="DUF1539"/>
    <property type="match status" value="1"/>
</dbReference>
<dbReference type="RefSeq" id="WP_041552949.1">
    <property type="nucleotide sequence ID" value="NZ_LFRH01000001.1"/>
</dbReference>
<evidence type="ECO:0000259" key="2">
    <source>
        <dbReference type="Pfam" id="PF07560"/>
    </source>
</evidence>
<comment type="caution">
    <text evidence="4">The sequence shown here is derived from an EMBL/GenBank/DDBJ whole genome shotgun (WGS) entry which is preliminary data.</text>
</comment>
<dbReference type="Pfam" id="PF07579">
    <property type="entry name" value="DUF1548"/>
    <property type="match status" value="1"/>
</dbReference>
<organism evidence="4 5">
    <name type="scientific">Chlamydia pecorum</name>
    <dbReference type="NCBI Taxonomy" id="85991"/>
    <lineage>
        <taxon>Bacteria</taxon>
        <taxon>Pseudomonadati</taxon>
        <taxon>Chlamydiota</taxon>
        <taxon>Chlamydiia</taxon>
        <taxon>Chlamydiales</taxon>
        <taxon>Chlamydiaceae</taxon>
        <taxon>Chlamydia/Chlamydophila group</taxon>
        <taxon>Chlamydia</taxon>
    </lineage>
</organism>
<keyword evidence="1" id="KW-1133">Transmembrane helix</keyword>
<sequence>MKIFYLENLHNLIPIHGLLGTYTAANIRYFVKNLDFRFIYSLVARLLTNTCQHTPLRPERISITKILISLTLSAILCILLYPIKFLLLGFGFLHQLCCKNSQKPLAIRIENLKQSLLQPVITINPQLEPQLPPSLKQAFSDPEDNTKLCYFNLSKTLHALQILTPPWKAILTNLCTYKSHPNGKILARIMTQYNKALQDHHLSFIEKRASAAYIALHAEDSLATAFAAYSKLLDFYKHENSVENLLLLWILEFKECLLLSLAIEHSLNSEDIFRFKQQYSDLLGLNFQFFKKLIFTPQEKPFEKLFQQFCKIYASSASKLINHIELCIYNSSPAIKKAIAKYLFSQLEALGFNPQERVLVMYNLFYSYKLKRELNQLGIRFLLDRIHALLPYAKKEGD</sequence>
<dbReference type="AlphaFoldDB" id="A0AA40U5F3"/>
<keyword evidence="1" id="KW-0812">Transmembrane</keyword>
<dbReference type="Proteomes" id="UP000054301">
    <property type="component" value="Unassembled WGS sequence"/>
</dbReference>
<evidence type="ECO:0000259" key="3">
    <source>
        <dbReference type="Pfam" id="PF07579"/>
    </source>
</evidence>
<feature type="transmembrane region" description="Helical" evidence="1">
    <location>
        <begin position="66"/>
        <end position="93"/>
    </location>
</feature>
<dbReference type="EMBL" id="LFRH01000001">
    <property type="protein sequence ID" value="KTF28870.1"/>
    <property type="molecule type" value="Genomic_DNA"/>
</dbReference>
<evidence type="ECO:0000313" key="4">
    <source>
        <dbReference type="EMBL" id="KTF28870.1"/>
    </source>
</evidence>
<evidence type="ECO:0000313" key="5">
    <source>
        <dbReference type="Proteomes" id="UP000054301"/>
    </source>
</evidence>
<dbReference type="InterPro" id="IPR013044">
    <property type="entry name" value="DUF1548"/>
</dbReference>
<keyword evidence="1" id="KW-0472">Membrane</keyword>
<feature type="domain" description="DUF1548" evidence="3">
    <location>
        <begin position="276"/>
        <end position="383"/>
    </location>
</feature>
<dbReference type="InterPro" id="IPR011436">
    <property type="entry name" value="DUF1539"/>
</dbReference>
<feature type="domain" description="DUF1539" evidence="2">
    <location>
        <begin position="143"/>
        <end position="240"/>
    </location>
</feature>
<evidence type="ECO:0000256" key="1">
    <source>
        <dbReference type="SAM" id="Phobius"/>
    </source>
</evidence>
<name>A0AA40U5F3_9CHLA</name>
<protein>
    <submittedName>
        <fullName evidence="4">Uncharacterized protein</fullName>
    </submittedName>
</protein>
<accession>A0AA40U5F3</accession>
<proteinExistence type="predicted"/>
<reference evidence="4 5" key="1">
    <citation type="submission" date="2015-06" db="EMBL/GenBank/DDBJ databases">
        <title>More than comparative genomics: Whole genome sequencing reveals elusive C. pecorum plasmid and re-evaluates genetic differences and phylogenetic relationships between C. pecorum from pig, cattle, sheep and koala hosts.</title>
        <authorList>
            <person name="Jelocnik M."/>
            <person name="Bachmann N.L."/>
            <person name="Kaltenboeck B."/>
            <person name="Waugh C."/>
            <person name="Woolford L."/>
            <person name="Speight N."/>
            <person name="Gillett A."/>
            <person name="Higgins D."/>
            <person name="Flanagan C."/>
            <person name="Myers G."/>
            <person name="Timms P."/>
            <person name="Polkinghorne A."/>
        </authorList>
    </citation>
    <scope>NUCLEOTIDE SEQUENCE [LARGE SCALE GENOMIC DNA]</scope>
    <source>
        <strain evidence="4 5">L1</strain>
    </source>
</reference>
<gene>
    <name evidence="4" type="ORF">cpL1_0081</name>
</gene>